<proteinExistence type="predicted"/>
<evidence type="ECO:0000313" key="1">
    <source>
        <dbReference type="EMBL" id="GBO14899.1"/>
    </source>
</evidence>
<dbReference type="EMBL" id="BGPR01039000">
    <property type="protein sequence ID" value="GBO14899.1"/>
    <property type="molecule type" value="Genomic_DNA"/>
</dbReference>
<gene>
    <name evidence="1" type="ORF">AVEN_10344_1</name>
</gene>
<accession>A0A4Y2UPB6</accession>
<sequence length="190" mass="22445">MKRTSEYSSGMDTRSSQCLCSYAKEEGGVTSGYFTSEWIQKRLMSMQYAKRRITSILHQEWIQKQSMSMQLYQRGGGYIRIILHQNGYRSSQCLCSYTKEEEVTSELFTSEWIQKQSMPMQLYQRGGGYIRIILHQNEYRSRQCLCSYAKEEVTSEWIQKQAMPMQLCQRGGGDRFLFENKPISHRQMRN</sequence>
<evidence type="ECO:0000313" key="2">
    <source>
        <dbReference type="Proteomes" id="UP000499080"/>
    </source>
</evidence>
<keyword evidence="2" id="KW-1185">Reference proteome</keyword>
<comment type="caution">
    <text evidence="1">The sequence shown here is derived from an EMBL/GenBank/DDBJ whole genome shotgun (WGS) entry which is preliminary data.</text>
</comment>
<name>A0A4Y2UPB6_ARAVE</name>
<organism evidence="1 2">
    <name type="scientific">Araneus ventricosus</name>
    <name type="common">Orbweaver spider</name>
    <name type="synonym">Epeira ventricosa</name>
    <dbReference type="NCBI Taxonomy" id="182803"/>
    <lineage>
        <taxon>Eukaryota</taxon>
        <taxon>Metazoa</taxon>
        <taxon>Ecdysozoa</taxon>
        <taxon>Arthropoda</taxon>
        <taxon>Chelicerata</taxon>
        <taxon>Arachnida</taxon>
        <taxon>Araneae</taxon>
        <taxon>Araneomorphae</taxon>
        <taxon>Entelegynae</taxon>
        <taxon>Araneoidea</taxon>
        <taxon>Araneidae</taxon>
        <taxon>Araneus</taxon>
    </lineage>
</organism>
<protein>
    <submittedName>
        <fullName evidence="1">Uncharacterized protein</fullName>
    </submittedName>
</protein>
<dbReference type="AlphaFoldDB" id="A0A4Y2UPB6"/>
<dbReference type="Proteomes" id="UP000499080">
    <property type="component" value="Unassembled WGS sequence"/>
</dbReference>
<reference evidence="1 2" key="1">
    <citation type="journal article" date="2019" name="Sci. Rep.">
        <title>Orb-weaving spider Araneus ventricosus genome elucidates the spidroin gene catalogue.</title>
        <authorList>
            <person name="Kono N."/>
            <person name="Nakamura H."/>
            <person name="Ohtoshi R."/>
            <person name="Moran D.A.P."/>
            <person name="Shinohara A."/>
            <person name="Yoshida Y."/>
            <person name="Fujiwara M."/>
            <person name="Mori M."/>
            <person name="Tomita M."/>
            <person name="Arakawa K."/>
        </authorList>
    </citation>
    <scope>NUCLEOTIDE SEQUENCE [LARGE SCALE GENOMIC DNA]</scope>
</reference>